<accession>A0A932ZV68</accession>
<keyword evidence="4 5" id="KW-0269">Exonuclease</keyword>
<keyword evidence="7" id="KW-0175">Coiled coil</keyword>
<sequence>MVDLLGPQAPPARPPVLTVSQLNARVKGLLEEEFGEALVEGEISSWRVYPSGHAYFDLKDAASRAGAVMFAGRRRFVRFQPGDGMRVLARLRVTLYDRDGRCQLSVLSMEPLGEGALEVAFRQLHQRLAQEGLFDPARKRALPERPRRVALVTSREGAALQDMLRVLRERAPIVEVVVVHTRVQGEGAAASVAAALRRADRGLARLGRPAGLIIVGRGGGSREDLWAFNEEETVRAVAACGTPVLSAVGHEIDTSLTDLAADESAPTPTAAAERAARGWVALSRDLQRLPGELARLLRLRLEEGEDRLSALGRERVFRRPEAGLEALSQRVDGLLDRLGREARHVGWTREAGLAALGPRLRAASPRWKVRQGAEGLAERLRRLVSARARLRERKEAALAASVGRLEAVSPLAVLARGYSLAYRERDGVLLREAGQAAPGERFRLRLHRGTLGCRVEEARDPQAAGRSGDPGAEGGSA</sequence>
<dbReference type="GO" id="GO:0003676">
    <property type="term" value="F:nucleic acid binding"/>
    <property type="evidence" value="ECO:0007669"/>
    <property type="project" value="InterPro"/>
</dbReference>
<dbReference type="Pfam" id="PF13742">
    <property type="entry name" value="tRNA_anti_2"/>
    <property type="match status" value="1"/>
</dbReference>
<dbReference type="AlphaFoldDB" id="A0A932ZV68"/>
<evidence type="ECO:0000256" key="6">
    <source>
        <dbReference type="RuleBase" id="RU004355"/>
    </source>
</evidence>
<dbReference type="GO" id="GO:0008855">
    <property type="term" value="F:exodeoxyribonuclease VII activity"/>
    <property type="evidence" value="ECO:0007669"/>
    <property type="project" value="UniProtKB-UniRule"/>
</dbReference>
<dbReference type="GO" id="GO:0009318">
    <property type="term" value="C:exodeoxyribonuclease VII complex"/>
    <property type="evidence" value="ECO:0007669"/>
    <property type="project" value="UniProtKB-UniRule"/>
</dbReference>
<dbReference type="NCBIfam" id="TIGR00237">
    <property type="entry name" value="xseA"/>
    <property type="match status" value="1"/>
</dbReference>
<evidence type="ECO:0000256" key="8">
    <source>
        <dbReference type="SAM" id="MobiDB-lite"/>
    </source>
</evidence>
<comment type="subcellular location">
    <subcellularLocation>
        <location evidence="5 6">Cytoplasm</location>
    </subcellularLocation>
</comment>
<dbReference type="EMBL" id="JACQRX010000313">
    <property type="protein sequence ID" value="MBI4252228.1"/>
    <property type="molecule type" value="Genomic_DNA"/>
</dbReference>
<comment type="catalytic activity">
    <reaction evidence="5 6">
        <text>Exonucleolytic cleavage in either 5'- to 3'- or 3'- to 5'-direction to yield nucleoside 5'-phosphates.</text>
        <dbReference type="EC" id="3.1.11.6"/>
    </reaction>
</comment>
<evidence type="ECO:0000313" key="12">
    <source>
        <dbReference type="Proteomes" id="UP000752292"/>
    </source>
</evidence>
<evidence type="ECO:0000256" key="5">
    <source>
        <dbReference type="HAMAP-Rule" id="MF_00378"/>
    </source>
</evidence>
<proteinExistence type="inferred from homology"/>
<feature type="domain" description="OB-fold nucleic acid binding" evidence="10">
    <location>
        <begin position="17"/>
        <end position="110"/>
    </location>
</feature>
<evidence type="ECO:0000256" key="1">
    <source>
        <dbReference type="ARBA" id="ARBA00022490"/>
    </source>
</evidence>
<comment type="caution">
    <text evidence="11">The sequence shown here is derived from an EMBL/GenBank/DDBJ whole genome shotgun (WGS) entry which is preliminary data.</text>
</comment>
<feature type="coiled-coil region" evidence="7">
    <location>
        <begin position="373"/>
        <end position="400"/>
    </location>
</feature>
<evidence type="ECO:0000256" key="4">
    <source>
        <dbReference type="ARBA" id="ARBA00022839"/>
    </source>
</evidence>
<feature type="domain" description="Exonuclease VII large subunit C-terminal" evidence="9">
    <location>
        <begin position="133"/>
        <end position="453"/>
    </location>
</feature>
<dbReference type="InterPro" id="IPR020579">
    <property type="entry name" value="Exonuc_VII_lsu_C"/>
</dbReference>
<organism evidence="11 12">
    <name type="scientific">Tectimicrobiota bacterium</name>
    <dbReference type="NCBI Taxonomy" id="2528274"/>
    <lineage>
        <taxon>Bacteria</taxon>
        <taxon>Pseudomonadati</taxon>
        <taxon>Nitrospinota/Tectimicrobiota group</taxon>
        <taxon>Candidatus Tectimicrobiota</taxon>
    </lineage>
</organism>
<gene>
    <name evidence="5 11" type="primary">xseA</name>
    <name evidence="11" type="ORF">HY618_07185</name>
</gene>
<comment type="similarity">
    <text evidence="5 6">Belongs to the XseA family.</text>
</comment>
<comment type="subunit">
    <text evidence="5">Heterooligomer composed of large and small subunits.</text>
</comment>
<evidence type="ECO:0000256" key="7">
    <source>
        <dbReference type="SAM" id="Coils"/>
    </source>
</evidence>
<keyword evidence="1 5" id="KW-0963">Cytoplasm</keyword>
<dbReference type="Proteomes" id="UP000752292">
    <property type="component" value="Unassembled WGS sequence"/>
</dbReference>
<protein>
    <recommendedName>
        <fullName evidence="5">Exodeoxyribonuclease 7 large subunit</fullName>
        <ecNumber evidence="5">3.1.11.6</ecNumber>
    </recommendedName>
    <alternativeName>
        <fullName evidence="5">Exodeoxyribonuclease VII large subunit</fullName>
        <shortName evidence="5">Exonuclease VII large subunit</shortName>
    </alternativeName>
</protein>
<evidence type="ECO:0000259" key="10">
    <source>
        <dbReference type="Pfam" id="PF13742"/>
    </source>
</evidence>
<dbReference type="GO" id="GO:0006308">
    <property type="term" value="P:DNA catabolic process"/>
    <property type="evidence" value="ECO:0007669"/>
    <property type="project" value="UniProtKB-UniRule"/>
</dbReference>
<feature type="region of interest" description="Disordered" evidence="8">
    <location>
        <begin position="457"/>
        <end position="477"/>
    </location>
</feature>
<evidence type="ECO:0000259" key="9">
    <source>
        <dbReference type="Pfam" id="PF02601"/>
    </source>
</evidence>
<dbReference type="EC" id="3.1.11.6" evidence="5"/>
<keyword evidence="2 5" id="KW-0540">Nuclease</keyword>
<evidence type="ECO:0000313" key="11">
    <source>
        <dbReference type="EMBL" id="MBI4252228.1"/>
    </source>
</evidence>
<dbReference type="CDD" id="cd04489">
    <property type="entry name" value="ExoVII_LU_OBF"/>
    <property type="match status" value="1"/>
</dbReference>
<dbReference type="Pfam" id="PF02601">
    <property type="entry name" value="Exonuc_VII_L"/>
    <property type="match status" value="1"/>
</dbReference>
<dbReference type="HAMAP" id="MF_00378">
    <property type="entry name" value="Exonuc_7_L"/>
    <property type="match status" value="1"/>
</dbReference>
<dbReference type="InterPro" id="IPR003753">
    <property type="entry name" value="Exonuc_VII_L"/>
</dbReference>
<dbReference type="PANTHER" id="PTHR30008">
    <property type="entry name" value="EXODEOXYRIBONUCLEASE 7 LARGE SUBUNIT"/>
    <property type="match status" value="1"/>
</dbReference>
<name>A0A932ZV68_UNCTE</name>
<dbReference type="InterPro" id="IPR025824">
    <property type="entry name" value="OB-fold_nuc-bd_dom"/>
</dbReference>
<dbReference type="GO" id="GO:0005737">
    <property type="term" value="C:cytoplasm"/>
    <property type="evidence" value="ECO:0007669"/>
    <property type="project" value="UniProtKB-SubCell"/>
</dbReference>
<reference evidence="11" key="1">
    <citation type="submission" date="2020-07" db="EMBL/GenBank/DDBJ databases">
        <title>Huge and variable diversity of episymbiotic CPR bacteria and DPANN archaea in groundwater ecosystems.</title>
        <authorList>
            <person name="He C.Y."/>
            <person name="Keren R."/>
            <person name="Whittaker M."/>
            <person name="Farag I.F."/>
            <person name="Doudna J."/>
            <person name="Cate J.H.D."/>
            <person name="Banfield J.F."/>
        </authorList>
    </citation>
    <scope>NUCLEOTIDE SEQUENCE</scope>
    <source>
        <strain evidence="11">NC_groundwater_1370_Ag_S-0.2um_69_93</strain>
    </source>
</reference>
<dbReference type="PANTHER" id="PTHR30008:SF0">
    <property type="entry name" value="EXODEOXYRIBONUCLEASE 7 LARGE SUBUNIT"/>
    <property type="match status" value="1"/>
</dbReference>
<keyword evidence="3 5" id="KW-0378">Hydrolase</keyword>
<evidence type="ECO:0000256" key="3">
    <source>
        <dbReference type="ARBA" id="ARBA00022801"/>
    </source>
</evidence>
<comment type="function">
    <text evidence="5">Bidirectionally degrades single-stranded DNA into large acid-insoluble oligonucleotides, which are then degraded further into small acid-soluble oligonucleotides.</text>
</comment>
<evidence type="ECO:0000256" key="2">
    <source>
        <dbReference type="ARBA" id="ARBA00022722"/>
    </source>
</evidence>